<dbReference type="InterPro" id="IPR027165">
    <property type="entry name" value="CND3"/>
</dbReference>
<dbReference type="AlphaFoldDB" id="A0A8C2PKD2"/>
<dbReference type="PANTHER" id="PTHR14418:SF5">
    <property type="entry name" value="CONDENSIN COMPLEX SUBUNIT 3"/>
    <property type="match status" value="1"/>
</dbReference>
<dbReference type="Ensembl" id="ENSCHIT00010025267.1">
    <property type="protein sequence ID" value="ENSCHIP00010018032.1"/>
    <property type="gene ID" value="ENSCHIG00010013193.1"/>
</dbReference>
<dbReference type="GO" id="GO:0000796">
    <property type="term" value="C:condensin complex"/>
    <property type="evidence" value="ECO:0007669"/>
    <property type="project" value="InterPro"/>
</dbReference>
<sequence length="277" mass="31487">MATHSSILGLENSMDRGTWQATVHRVEKSDATAATTRPRTLKVDDKTGFHEEFVHYLKYAMVVYKREPAVERVIEFAAKFVTSFHQSDMENDEEEEDGGILNYLLTFLLKSHEANSNAVRFRACQLINKLLGNMPENAQIDDDLFDKINEAMLIRLKDKVPNVRIQAVLALSRLQDPKDDECPVVNAYGTLIENDSNPEVRRAVLSCIAPSAKTLPKIVGRTKDVKETVRKLAYQVNKSSVLCRPVLKKTRTHILKIPLKNIWHVVISSIEIFMDRV</sequence>
<evidence type="ECO:0000313" key="1">
    <source>
        <dbReference type="Ensembl" id="ENSCHIP00010018032.1"/>
    </source>
</evidence>
<accession>A0A8C2PKD2</accession>
<reference evidence="1" key="2">
    <citation type="submission" date="2025-08" db="UniProtKB">
        <authorList>
            <consortium name="Ensembl"/>
        </authorList>
    </citation>
    <scope>IDENTIFICATION</scope>
</reference>
<dbReference type="InterPro" id="IPR011989">
    <property type="entry name" value="ARM-like"/>
</dbReference>
<evidence type="ECO:0008006" key="2">
    <source>
        <dbReference type="Google" id="ProtNLM"/>
    </source>
</evidence>
<reference evidence="1" key="1">
    <citation type="submission" date="2019-03" db="EMBL/GenBank/DDBJ databases">
        <title>Genome sequencing and reference-guided assembly of Black Bengal Goat (Capra hircus).</title>
        <authorList>
            <person name="Siddiki A.Z."/>
            <person name="Baten A."/>
            <person name="Billah M."/>
            <person name="Alam M.A.U."/>
            <person name="Shawrob K.S.M."/>
            <person name="Saha S."/>
            <person name="Chowdhury M."/>
            <person name="Rahman A.H."/>
            <person name="Stear M."/>
            <person name="Miah G."/>
            <person name="Das G.B."/>
            <person name="Hossain M.M."/>
            <person name="Kumkum M."/>
            <person name="Islam M.S."/>
            <person name="Mollah A.M."/>
            <person name="Ahsan A."/>
            <person name="Tusar F."/>
            <person name="Khan M.K.I."/>
        </authorList>
    </citation>
    <scope>NUCLEOTIDE SEQUENCE [LARGE SCALE GENOMIC DNA]</scope>
</reference>
<name>A0A8C2PKD2_CAPHI</name>
<dbReference type="GO" id="GO:0007076">
    <property type="term" value="P:mitotic chromosome condensation"/>
    <property type="evidence" value="ECO:0007669"/>
    <property type="project" value="InterPro"/>
</dbReference>
<dbReference type="GO" id="GO:0005737">
    <property type="term" value="C:cytoplasm"/>
    <property type="evidence" value="ECO:0007669"/>
    <property type="project" value="TreeGrafter"/>
</dbReference>
<protein>
    <recommendedName>
        <fullName evidence="2">Condensin complex subunit 1 C-terminal domain-containing protein</fullName>
    </recommendedName>
</protein>
<dbReference type="SUPFAM" id="SSF48371">
    <property type="entry name" value="ARM repeat"/>
    <property type="match status" value="1"/>
</dbReference>
<dbReference type="InterPro" id="IPR016024">
    <property type="entry name" value="ARM-type_fold"/>
</dbReference>
<dbReference type="GO" id="GO:0000793">
    <property type="term" value="C:condensed chromosome"/>
    <property type="evidence" value="ECO:0007669"/>
    <property type="project" value="TreeGrafter"/>
</dbReference>
<dbReference type="Gene3D" id="1.25.10.10">
    <property type="entry name" value="Leucine-rich Repeat Variant"/>
    <property type="match status" value="1"/>
</dbReference>
<proteinExistence type="predicted"/>
<dbReference type="PANTHER" id="PTHR14418">
    <property type="entry name" value="CONDENSIN COMPLEX SUBUNIT 3-RELATED"/>
    <property type="match status" value="1"/>
</dbReference>
<organism evidence="1">
    <name type="scientific">Capra hircus</name>
    <name type="common">Goat</name>
    <dbReference type="NCBI Taxonomy" id="9925"/>
    <lineage>
        <taxon>Eukaryota</taxon>
        <taxon>Metazoa</taxon>
        <taxon>Chordata</taxon>
        <taxon>Craniata</taxon>
        <taxon>Vertebrata</taxon>
        <taxon>Euteleostomi</taxon>
        <taxon>Mammalia</taxon>
        <taxon>Eutheria</taxon>
        <taxon>Laurasiatheria</taxon>
        <taxon>Artiodactyla</taxon>
        <taxon>Ruminantia</taxon>
        <taxon>Pecora</taxon>
        <taxon>Bovidae</taxon>
        <taxon>Caprinae</taxon>
        <taxon>Capra</taxon>
    </lineage>
</organism>